<keyword evidence="1" id="KW-0805">Transcription regulation</keyword>
<evidence type="ECO:0000256" key="2">
    <source>
        <dbReference type="ARBA" id="ARBA00023125"/>
    </source>
</evidence>
<dbReference type="PANTHER" id="PTHR30055">
    <property type="entry name" value="HTH-TYPE TRANSCRIPTIONAL REGULATOR RUTR"/>
    <property type="match status" value="1"/>
</dbReference>
<dbReference type="SUPFAM" id="SSF46689">
    <property type="entry name" value="Homeodomain-like"/>
    <property type="match status" value="1"/>
</dbReference>
<feature type="compositionally biased region" description="Low complexity" evidence="5">
    <location>
        <begin position="8"/>
        <end position="19"/>
    </location>
</feature>
<dbReference type="InterPro" id="IPR041479">
    <property type="entry name" value="TetR_CgmR_C"/>
</dbReference>
<dbReference type="PRINTS" id="PR00455">
    <property type="entry name" value="HTHTETR"/>
</dbReference>
<evidence type="ECO:0000313" key="8">
    <source>
        <dbReference type="Proteomes" id="UP000001116"/>
    </source>
</evidence>
<dbReference type="RefSeq" id="WP_012087830.1">
    <property type="nucleotide sequence ID" value="NC_009664.2"/>
</dbReference>
<keyword evidence="8" id="KW-1185">Reference proteome</keyword>
<reference evidence="8" key="1">
    <citation type="journal article" date="2008" name="PLoS ONE">
        <title>Survival in nuclear waste, extreme resistance, and potential applications gleaned from the genome sequence of Kineococcus radiotolerans SRS30216.</title>
        <authorList>
            <person name="Bagwell C.E."/>
            <person name="Bhat S."/>
            <person name="Hawkins G.M."/>
            <person name="Smith B.W."/>
            <person name="Biswas T."/>
            <person name="Hoover T.R."/>
            <person name="Saunders E."/>
            <person name="Han C.S."/>
            <person name="Tsodikov O.V."/>
            <person name="Shimkets L.J."/>
        </authorList>
    </citation>
    <scope>NUCLEOTIDE SEQUENCE [LARGE SCALE GENOMIC DNA]</scope>
    <source>
        <strain evidence="8">ATCC BAA-149 / DSM 14245 / SRS30216</strain>
    </source>
</reference>
<evidence type="ECO:0000256" key="3">
    <source>
        <dbReference type="ARBA" id="ARBA00023163"/>
    </source>
</evidence>
<feature type="domain" description="HTH tetR-type" evidence="6">
    <location>
        <begin position="56"/>
        <end position="115"/>
    </location>
</feature>
<keyword evidence="3" id="KW-0804">Transcription</keyword>
<accession>A6WAW6</accession>
<dbReference type="AlphaFoldDB" id="A6WAW6"/>
<gene>
    <name evidence="7" type="ordered locus">Krad_2479</name>
</gene>
<dbReference type="STRING" id="266940.Krad_2479"/>
<organism evidence="7 8">
    <name type="scientific">Kineococcus radiotolerans (strain ATCC BAA-149 / DSM 14245 / SRS30216)</name>
    <dbReference type="NCBI Taxonomy" id="266940"/>
    <lineage>
        <taxon>Bacteria</taxon>
        <taxon>Bacillati</taxon>
        <taxon>Actinomycetota</taxon>
        <taxon>Actinomycetes</taxon>
        <taxon>Kineosporiales</taxon>
        <taxon>Kineosporiaceae</taxon>
        <taxon>Kineococcus</taxon>
    </lineage>
</organism>
<dbReference type="GO" id="GO:0003700">
    <property type="term" value="F:DNA-binding transcription factor activity"/>
    <property type="evidence" value="ECO:0007669"/>
    <property type="project" value="TreeGrafter"/>
</dbReference>
<dbReference type="Proteomes" id="UP000001116">
    <property type="component" value="Chromosome"/>
</dbReference>
<keyword evidence="2 4" id="KW-0238">DNA-binding</keyword>
<dbReference type="EMBL" id="CP000750">
    <property type="protein sequence ID" value="ABS03955.1"/>
    <property type="molecule type" value="Genomic_DNA"/>
</dbReference>
<evidence type="ECO:0000256" key="4">
    <source>
        <dbReference type="PROSITE-ProRule" id="PRU00335"/>
    </source>
</evidence>
<dbReference type="PANTHER" id="PTHR30055:SF234">
    <property type="entry name" value="HTH-TYPE TRANSCRIPTIONAL REGULATOR BETI"/>
    <property type="match status" value="1"/>
</dbReference>
<dbReference type="HOGENOM" id="CLU_091687_1_0_11"/>
<evidence type="ECO:0000256" key="5">
    <source>
        <dbReference type="SAM" id="MobiDB-lite"/>
    </source>
</evidence>
<evidence type="ECO:0000313" key="7">
    <source>
        <dbReference type="EMBL" id="ABS03955.1"/>
    </source>
</evidence>
<sequence length="230" mass="24641">MSPTGQRATTPTTSGAGATTDKKTATKTAKATTSRKPSPTREQPATRAQPATRDRERTRRALLEATDQLLHERGTGFSLADVAARAEVSKGGLLYHFPTRDALIIAVVEAGLARFRDEVMAHVDLAENRPGKVLRGYVRALCGSSQEAVNTFAPSAWNGVDVIAEVADLLHTDANWWRETFARDGLDPQRTLIVQFAAEGVAAALAMGAYINDDEIGLARDGLLALTEAT</sequence>
<dbReference type="GO" id="GO:0000976">
    <property type="term" value="F:transcription cis-regulatory region binding"/>
    <property type="evidence" value="ECO:0007669"/>
    <property type="project" value="TreeGrafter"/>
</dbReference>
<proteinExistence type="predicted"/>
<dbReference type="KEGG" id="kra:Krad_2479"/>
<dbReference type="InterPro" id="IPR050109">
    <property type="entry name" value="HTH-type_TetR-like_transc_reg"/>
</dbReference>
<dbReference type="PROSITE" id="PS50977">
    <property type="entry name" value="HTH_TETR_2"/>
    <property type="match status" value="1"/>
</dbReference>
<protein>
    <submittedName>
        <fullName evidence="7">Transcriptional regulator, TetR family</fullName>
    </submittedName>
</protein>
<dbReference type="OrthoDB" id="9806334at2"/>
<feature type="DNA-binding region" description="H-T-H motif" evidence="4">
    <location>
        <begin position="78"/>
        <end position="97"/>
    </location>
</feature>
<dbReference type="InterPro" id="IPR009057">
    <property type="entry name" value="Homeodomain-like_sf"/>
</dbReference>
<dbReference type="Pfam" id="PF00440">
    <property type="entry name" value="TetR_N"/>
    <property type="match status" value="1"/>
</dbReference>
<dbReference type="Gene3D" id="1.10.357.10">
    <property type="entry name" value="Tetracycline Repressor, domain 2"/>
    <property type="match status" value="1"/>
</dbReference>
<dbReference type="Pfam" id="PF17937">
    <property type="entry name" value="TetR_C_28"/>
    <property type="match status" value="1"/>
</dbReference>
<evidence type="ECO:0000256" key="1">
    <source>
        <dbReference type="ARBA" id="ARBA00023015"/>
    </source>
</evidence>
<dbReference type="eggNOG" id="COG1309">
    <property type="taxonomic scope" value="Bacteria"/>
</dbReference>
<feature type="region of interest" description="Disordered" evidence="5">
    <location>
        <begin position="1"/>
        <end position="56"/>
    </location>
</feature>
<evidence type="ECO:0000259" key="6">
    <source>
        <dbReference type="PROSITE" id="PS50977"/>
    </source>
</evidence>
<name>A6WAW6_KINRD</name>
<dbReference type="InterPro" id="IPR001647">
    <property type="entry name" value="HTH_TetR"/>
</dbReference>